<dbReference type="InterPro" id="IPR011010">
    <property type="entry name" value="DNA_brk_join_enz"/>
</dbReference>
<evidence type="ECO:0000256" key="3">
    <source>
        <dbReference type="ARBA" id="ARBA00023125"/>
    </source>
</evidence>
<evidence type="ECO:0000259" key="5">
    <source>
        <dbReference type="PROSITE" id="PS51898"/>
    </source>
</evidence>
<dbReference type="Gene3D" id="1.10.443.10">
    <property type="entry name" value="Intergrase catalytic core"/>
    <property type="match status" value="1"/>
</dbReference>
<evidence type="ECO:0000313" key="7">
    <source>
        <dbReference type="Proteomes" id="UP000242683"/>
    </source>
</evidence>
<gene>
    <name evidence="6" type="ORF">HK23_14100</name>
</gene>
<dbReference type="Proteomes" id="UP000242683">
    <property type="component" value="Unassembled WGS sequence"/>
</dbReference>
<dbReference type="PANTHER" id="PTHR30349:SF41">
    <property type="entry name" value="INTEGRASE_RECOMBINASE PROTEIN MJ0367-RELATED"/>
    <property type="match status" value="1"/>
</dbReference>
<keyword evidence="3" id="KW-0238">DNA-binding</keyword>
<dbReference type="GO" id="GO:0006310">
    <property type="term" value="P:DNA recombination"/>
    <property type="evidence" value="ECO:0007669"/>
    <property type="project" value="UniProtKB-KW"/>
</dbReference>
<proteinExistence type="inferred from homology"/>
<dbReference type="PANTHER" id="PTHR30349">
    <property type="entry name" value="PHAGE INTEGRASE-RELATED"/>
    <property type="match status" value="1"/>
</dbReference>
<dbReference type="EMBL" id="JOPG01000009">
    <property type="protein sequence ID" value="OUJ06614.1"/>
    <property type="molecule type" value="Genomic_DNA"/>
</dbReference>
<sequence>MQAAPAGVAGVLGILATTGMRLAEAVNLDRDQVDSRKRQILLTKTKTSRPRAIAWATPGGDATAYLEAGNKEGLLYPSETTQLAYANFSSNVGQVQRRILKENPFFQRFGVHDLRHAFAVRWLKAGGNIYRLARHLGHSSVKVTEQNYLGYLTVEEQERVQFSSEQGALD</sequence>
<dbReference type="InterPro" id="IPR050090">
    <property type="entry name" value="Tyrosine_recombinase_XerCD"/>
</dbReference>
<dbReference type="CDD" id="cd00397">
    <property type="entry name" value="DNA_BRE_C"/>
    <property type="match status" value="1"/>
</dbReference>
<dbReference type="SUPFAM" id="SSF56349">
    <property type="entry name" value="DNA breaking-rejoining enzymes"/>
    <property type="match status" value="1"/>
</dbReference>
<evidence type="ECO:0000256" key="1">
    <source>
        <dbReference type="ARBA" id="ARBA00008857"/>
    </source>
</evidence>
<name>A0A1Y3G6Z1_9PROT</name>
<protein>
    <submittedName>
        <fullName evidence="6">Phage DNA recombinase</fullName>
    </submittedName>
</protein>
<dbReference type="GO" id="GO:0015074">
    <property type="term" value="P:DNA integration"/>
    <property type="evidence" value="ECO:0007669"/>
    <property type="project" value="UniProtKB-KW"/>
</dbReference>
<dbReference type="InterPro" id="IPR013762">
    <property type="entry name" value="Integrase-like_cat_sf"/>
</dbReference>
<evidence type="ECO:0000313" key="6">
    <source>
        <dbReference type="EMBL" id="OUJ06614.1"/>
    </source>
</evidence>
<dbReference type="PROSITE" id="PS51898">
    <property type="entry name" value="TYR_RECOMBINASE"/>
    <property type="match status" value="1"/>
</dbReference>
<keyword evidence="2" id="KW-0229">DNA integration</keyword>
<dbReference type="AlphaFoldDB" id="A0A1Y3G6Z1"/>
<comment type="similarity">
    <text evidence="1">Belongs to the 'phage' integrase family.</text>
</comment>
<reference evidence="7" key="1">
    <citation type="submission" date="2014-06" db="EMBL/GenBank/DDBJ databases">
        <authorList>
            <person name="Winans N.J."/>
            <person name="Newell P.D."/>
            <person name="Douglas A.E."/>
        </authorList>
    </citation>
    <scope>NUCLEOTIDE SEQUENCE [LARGE SCALE GENOMIC DNA]</scope>
    <source>
        <strain evidence="7">DsW_057</strain>
    </source>
</reference>
<dbReference type="Pfam" id="PF00589">
    <property type="entry name" value="Phage_integrase"/>
    <property type="match status" value="1"/>
</dbReference>
<evidence type="ECO:0000256" key="2">
    <source>
        <dbReference type="ARBA" id="ARBA00022908"/>
    </source>
</evidence>
<accession>A0A1Y3G6Z1</accession>
<keyword evidence="4" id="KW-0233">DNA recombination</keyword>
<evidence type="ECO:0000256" key="4">
    <source>
        <dbReference type="ARBA" id="ARBA00023172"/>
    </source>
</evidence>
<dbReference type="InterPro" id="IPR002104">
    <property type="entry name" value="Integrase_catalytic"/>
</dbReference>
<dbReference type="GO" id="GO:0003677">
    <property type="term" value="F:DNA binding"/>
    <property type="evidence" value="ECO:0007669"/>
    <property type="project" value="UniProtKB-KW"/>
</dbReference>
<organism evidence="6 7">
    <name type="scientific">Acetobacter malorum</name>
    <dbReference type="NCBI Taxonomy" id="178901"/>
    <lineage>
        <taxon>Bacteria</taxon>
        <taxon>Pseudomonadati</taxon>
        <taxon>Pseudomonadota</taxon>
        <taxon>Alphaproteobacteria</taxon>
        <taxon>Acetobacterales</taxon>
        <taxon>Acetobacteraceae</taxon>
        <taxon>Acetobacter</taxon>
    </lineage>
</organism>
<comment type="caution">
    <text evidence="6">The sequence shown here is derived from an EMBL/GenBank/DDBJ whole genome shotgun (WGS) entry which is preliminary data.</text>
</comment>
<feature type="domain" description="Tyr recombinase" evidence="5">
    <location>
        <begin position="1"/>
        <end position="162"/>
    </location>
</feature>